<evidence type="ECO:0000256" key="1">
    <source>
        <dbReference type="ARBA" id="ARBA00001561"/>
    </source>
</evidence>
<accession>A0ABV0KP53</accession>
<proteinExistence type="predicted"/>
<dbReference type="SUPFAM" id="SSF55846">
    <property type="entry name" value="N-acetylmuramoyl-L-alanine amidase-like"/>
    <property type="match status" value="1"/>
</dbReference>
<comment type="catalytic activity">
    <reaction evidence="1">
        <text>Hydrolyzes the link between N-acetylmuramoyl residues and L-amino acid residues in certain cell-wall glycopeptides.</text>
        <dbReference type="EC" id="3.5.1.28"/>
    </reaction>
</comment>
<dbReference type="Proteomes" id="UP001476950">
    <property type="component" value="Unassembled WGS sequence"/>
</dbReference>
<evidence type="ECO:0000256" key="2">
    <source>
        <dbReference type="ARBA" id="ARBA00011901"/>
    </source>
</evidence>
<protein>
    <recommendedName>
        <fullName evidence="2">N-acetylmuramoyl-L-alanine amidase</fullName>
        <ecNumber evidence="2">3.5.1.28</ecNumber>
    </recommendedName>
</protein>
<dbReference type="InterPro" id="IPR036505">
    <property type="entry name" value="Amidase/PGRP_sf"/>
</dbReference>
<evidence type="ECO:0000313" key="7">
    <source>
        <dbReference type="Proteomes" id="UP001476950"/>
    </source>
</evidence>
<sequence length="314" mass="34205">MKRRLLLTIALIALCLTTFILAVNDRRQLATAQDGTPTSTLAPAALRSGYASTACLIQPTKGTARARRQEMLQRRAQLLASGSFPLSRFRQEFNSASLVNDKAMPGTDPVSNGYAPREEIAFVDPTNYGDRYLADVNGNPATLEPIVVLHETVGSASSALNLFRAFHPNDNDQVSYHALIKLDGTVVYLVPPDKRAYGAGNSVFMGTSGAETVKTNAKFPGSVNNFAYHISLETPYDGSNNGYSHSGYTLAQYQALSWLVAKTGVADERITTHKAVDRSRSRIDPRSFSDTTFFSLLNAQPRRAEIAIRCTPPV</sequence>
<dbReference type="PANTHER" id="PTHR30417">
    <property type="entry name" value="N-ACETYLMURAMOYL-L-ALANINE AMIDASE AMID"/>
    <property type="match status" value="1"/>
</dbReference>
<organism evidence="6 7">
    <name type="scientific">Stenomitos frigidus AS-A4</name>
    <dbReference type="NCBI Taxonomy" id="2933935"/>
    <lineage>
        <taxon>Bacteria</taxon>
        <taxon>Bacillati</taxon>
        <taxon>Cyanobacteriota</taxon>
        <taxon>Cyanophyceae</taxon>
        <taxon>Leptolyngbyales</taxon>
        <taxon>Leptolyngbyaceae</taxon>
        <taxon>Stenomitos</taxon>
    </lineage>
</organism>
<dbReference type="SMART" id="SM00644">
    <property type="entry name" value="Ami_2"/>
    <property type="match status" value="1"/>
</dbReference>
<gene>
    <name evidence="6" type="ORF">NDI38_20460</name>
</gene>
<keyword evidence="7" id="KW-1185">Reference proteome</keyword>
<reference evidence="6 7" key="1">
    <citation type="submission" date="2022-04" db="EMBL/GenBank/DDBJ databases">
        <title>Positive selection, recombination, and allopatry shape intraspecific diversity of widespread and dominant cyanobacteria.</title>
        <authorList>
            <person name="Wei J."/>
            <person name="Shu W."/>
            <person name="Hu C."/>
        </authorList>
    </citation>
    <scope>NUCLEOTIDE SEQUENCE [LARGE SCALE GENOMIC DNA]</scope>
    <source>
        <strain evidence="6 7">AS-A4</strain>
    </source>
</reference>
<name>A0ABV0KP53_9CYAN</name>
<evidence type="ECO:0000313" key="6">
    <source>
        <dbReference type="EMBL" id="MEP1060808.1"/>
    </source>
</evidence>
<keyword evidence="3" id="KW-0378">Hydrolase</keyword>
<dbReference type="EC" id="3.5.1.28" evidence="2"/>
<feature type="domain" description="N-acetylmuramoyl-L-alanine amidase" evidence="5">
    <location>
        <begin position="133"/>
        <end position="286"/>
    </location>
</feature>
<evidence type="ECO:0000259" key="5">
    <source>
        <dbReference type="SMART" id="SM00644"/>
    </source>
</evidence>
<dbReference type="RefSeq" id="WP_242033347.1">
    <property type="nucleotide sequence ID" value="NZ_JAMPLM010000022.1"/>
</dbReference>
<dbReference type="Pfam" id="PF01510">
    <property type="entry name" value="Amidase_2"/>
    <property type="match status" value="1"/>
</dbReference>
<dbReference type="PANTHER" id="PTHR30417:SF1">
    <property type="entry name" value="N-ACETYLMURAMOYL-L-ALANINE AMIDASE AMID"/>
    <property type="match status" value="1"/>
</dbReference>
<keyword evidence="4" id="KW-0961">Cell wall biogenesis/degradation</keyword>
<evidence type="ECO:0000256" key="3">
    <source>
        <dbReference type="ARBA" id="ARBA00022801"/>
    </source>
</evidence>
<dbReference type="EMBL" id="JAMPLM010000022">
    <property type="protein sequence ID" value="MEP1060808.1"/>
    <property type="molecule type" value="Genomic_DNA"/>
</dbReference>
<dbReference type="InterPro" id="IPR051206">
    <property type="entry name" value="NAMLAA_amidase_2"/>
</dbReference>
<dbReference type="InterPro" id="IPR002502">
    <property type="entry name" value="Amidase_domain"/>
</dbReference>
<dbReference type="CDD" id="cd06583">
    <property type="entry name" value="PGRP"/>
    <property type="match status" value="1"/>
</dbReference>
<dbReference type="Gene3D" id="3.40.80.10">
    <property type="entry name" value="Peptidoglycan recognition protein-like"/>
    <property type="match status" value="1"/>
</dbReference>
<evidence type="ECO:0000256" key="4">
    <source>
        <dbReference type="ARBA" id="ARBA00023316"/>
    </source>
</evidence>
<comment type="caution">
    <text evidence="6">The sequence shown here is derived from an EMBL/GenBank/DDBJ whole genome shotgun (WGS) entry which is preliminary data.</text>
</comment>